<dbReference type="OrthoDB" id="3308at2759"/>
<keyword evidence="8 11" id="KW-1133">Transmembrane helix</keyword>
<keyword evidence="4 11" id="KW-0679">Respiratory chain</keyword>
<organism evidence="13">
    <name type="scientific">Selaginella moellendorffii</name>
    <name type="common">Spikemoss</name>
    <dbReference type="NCBI Taxonomy" id="88036"/>
    <lineage>
        <taxon>Eukaryota</taxon>
        <taxon>Viridiplantae</taxon>
        <taxon>Streptophyta</taxon>
        <taxon>Embryophyta</taxon>
        <taxon>Tracheophyta</taxon>
        <taxon>Lycopodiopsida</taxon>
        <taxon>Selaginellales</taxon>
        <taxon>Selaginellaceae</taxon>
        <taxon>Selaginella</taxon>
    </lineage>
</organism>
<dbReference type="InParanoid" id="D8QTA0"/>
<comment type="function">
    <text evidence="11">Complex I functions in the transfer of electrons from NADH to the respiratory chain. Accessory subunit of the mitochondrial membrane respiratory chain NADH dehydrogenase (Complex I), that is believed not to be involved in catalysis.</text>
</comment>
<evidence type="ECO:0000256" key="1">
    <source>
        <dbReference type="ARBA" id="ARBA00004298"/>
    </source>
</evidence>
<evidence type="ECO:0000256" key="10">
    <source>
        <dbReference type="ARBA" id="ARBA00023136"/>
    </source>
</evidence>
<keyword evidence="13" id="KW-1185">Reference proteome</keyword>
<evidence type="ECO:0000256" key="4">
    <source>
        <dbReference type="ARBA" id="ARBA00022660"/>
    </source>
</evidence>
<protein>
    <recommendedName>
        <fullName evidence="11">NADH dehydrogenase [ubiquinone] 1 alpha subcomplex subunit 13</fullName>
    </recommendedName>
</protein>
<feature type="transmembrane region" description="Helical" evidence="11">
    <location>
        <begin position="42"/>
        <end position="61"/>
    </location>
</feature>
<keyword evidence="3 11" id="KW-0813">Transport</keyword>
<dbReference type="FunCoup" id="D8QTA0">
    <property type="interactions" value="3609"/>
</dbReference>
<sequence length="144" mass="16550">MAETVVRGQKGMSSVKELPVLQDRLPHKLPPVRYGARIPNTGPSGLTVMAVVGFMTFWGLYKVGQFNRYRSLCKLEKKACRFAITPYILAEQDISYANARKKQLEEEARIMANVPGWVVGESVYHTKRWMSPMSDIFQNREWRL</sequence>
<keyword evidence="9 11" id="KW-0496">Mitochondrion</keyword>
<dbReference type="KEGG" id="smo:SELMODRAFT_165272"/>
<evidence type="ECO:0000256" key="2">
    <source>
        <dbReference type="ARBA" id="ARBA00007312"/>
    </source>
</evidence>
<dbReference type="Gramene" id="EFJ37577">
    <property type="protein sequence ID" value="EFJ37577"/>
    <property type="gene ID" value="SELMODRAFT_165272"/>
</dbReference>
<gene>
    <name evidence="12" type="ORF">SELMODRAFT_165272</name>
</gene>
<dbReference type="PANTHER" id="PTHR12966:SF0">
    <property type="entry name" value="NADH DEHYDROGENASE [UBIQUINONE] 1 ALPHA SUBCOMPLEX SUBUNIT 13"/>
    <property type="match status" value="1"/>
</dbReference>
<dbReference type="GO" id="GO:0005743">
    <property type="term" value="C:mitochondrial inner membrane"/>
    <property type="evidence" value="ECO:0007669"/>
    <property type="project" value="UniProtKB-SubCell"/>
</dbReference>
<proteinExistence type="inferred from homology"/>
<keyword evidence="6 11" id="KW-0999">Mitochondrion inner membrane</keyword>
<accession>D8QTA0</accession>
<evidence type="ECO:0000256" key="6">
    <source>
        <dbReference type="ARBA" id="ARBA00022792"/>
    </source>
</evidence>
<evidence type="ECO:0000256" key="11">
    <source>
        <dbReference type="RuleBase" id="RU368034"/>
    </source>
</evidence>
<name>D8QTA0_SELML</name>
<comment type="subcellular location">
    <subcellularLocation>
        <location evidence="1 11">Mitochondrion inner membrane</location>
        <topology evidence="1 11">Single-pass membrane protein</topology>
        <orientation evidence="1 11">Matrix side</orientation>
    </subcellularLocation>
</comment>
<dbReference type="PANTHER" id="PTHR12966">
    <property type="entry name" value="NADH DEHYDROGENASE UBIQUINONE 1 ALPHA SUBCOMPLEX SUBUNIT 13"/>
    <property type="match status" value="1"/>
</dbReference>
<dbReference type="eggNOG" id="KOG3300">
    <property type="taxonomic scope" value="Eukaryota"/>
</dbReference>
<evidence type="ECO:0000256" key="8">
    <source>
        <dbReference type="ARBA" id="ARBA00022989"/>
    </source>
</evidence>
<dbReference type="STRING" id="88036.D8QTA0"/>
<dbReference type="Proteomes" id="UP000001514">
    <property type="component" value="Unassembled WGS sequence"/>
</dbReference>
<evidence type="ECO:0000256" key="9">
    <source>
        <dbReference type="ARBA" id="ARBA00023128"/>
    </source>
</evidence>
<dbReference type="EMBL" id="GL377566">
    <property type="protein sequence ID" value="EFJ37577.1"/>
    <property type="molecule type" value="Genomic_DNA"/>
</dbReference>
<comment type="similarity">
    <text evidence="2 11">Belongs to the complex I NDUFA13 subunit family.</text>
</comment>
<dbReference type="InterPro" id="IPR009346">
    <property type="entry name" value="GRIM-19"/>
</dbReference>
<dbReference type="AlphaFoldDB" id="D8QTA0"/>
<evidence type="ECO:0000256" key="3">
    <source>
        <dbReference type="ARBA" id="ARBA00022448"/>
    </source>
</evidence>
<evidence type="ECO:0000256" key="7">
    <source>
        <dbReference type="ARBA" id="ARBA00022982"/>
    </source>
</evidence>
<dbReference type="GO" id="GO:0045271">
    <property type="term" value="C:respiratory chain complex I"/>
    <property type="evidence" value="ECO:0000318"/>
    <property type="project" value="GO_Central"/>
</dbReference>
<evidence type="ECO:0000313" key="13">
    <source>
        <dbReference type="Proteomes" id="UP000001514"/>
    </source>
</evidence>
<evidence type="ECO:0000313" key="12">
    <source>
        <dbReference type="EMBL" id="EFJ37577.1"/>
    </source>
</evidence>
<keyword evidence="7 11" id="KW-0249">Electron transport</keyword>
<dbReference type="HOGENOM" id="CLU_119720_2_0_1"/>
<dbReference type="OMA" id="LLFGHWG"/>
<dbReference type="Pfam" id="PF06212">
    <property type="entry name" value="GRIM-19"/>
    <property type="match status" value="1"/>
</dbReference>
<keyword evidence="10 11" id="KW-0472">Membrane</keyword>
<evidence type="ECO:0000256" key="5">
    <source>
        <dbReference type="ARBA" id="ARBA00022692"/>
    </source>
</evidence>
<reference evidence="12 13" key="1">
    <citation type="journal article" date="2011" name="Science">
        <title>The Selaginella genome identifies genetic changes associated with the evolution of vascular plants.</title>
        <authorList>
            <person name="Banks J.A."/>
            <person name="Nishiyama T."/>
            <person name="Hasebe M."/>
            <person name="Bowman J.L."/>
            <person name="Gribskov M."/>
            <person name="dePamphilis C."/>
            <person name="Albert V.A."/>
            <person name="Aono N."/>
            <person name="Aoyama T."/>
            <person name="Ambrose B.A."/>
            <person name="Ashton N.W."/>
            <person name="Axtell M.J."/>
            <person name="Barker E."/>
            <person name="Barker M.S."/>
            <person name="Bennetzen J.L."/>
            <person name="Bonawitz N.D."/>
            <person name="Chapple C."/>
            <person name="Cheng C."/>
            <person name="Correa L.G."/>
            <person name="Dacre M."/>
            <person name="DeBarry J."/>
            <person name="Dreyer I."/>
            <person name="Elias M."/>
            <person name="Engstrom E.M."/>
            <person name="Estelle M."/>
            <person name="Feng L."/>
            <person name="Finet C."/>
            <person name="Floyd S.K."/>
            <person name="Frommer W.B."/>
            <person name="Fujita T."/>
            <person name="Gramzow L."/>
            <person name="Gutensohn M."/>
            <person name="Harholt J."/>
            <person name="Hattori M."/>
            <person name="Heyl A."/>
            <person name="Hirai T."/>
            <person name="Hiwatashi Y."/>
            <person name="Ishikawa M."/>
            <person name="Iwata M."/>
            <person name="Karol K.G."/>
            <person name="Koehler B."/>
            <person name="Kolukisaoglu U."/>
            <person name="Kubo M."/>
            <person name="Kurata T."/>
            <person name="Lalonde S."/>
            <person name="Li K."/>
            <person name="Li Y."/>
            <person name="Litt A."/>
            <person name="Lyons E."/>
            <person name="Manning G."/>
            <person name="Maruyama T."/>
            <person name="Michael T.P."/>
            <person name="Mikami K."/>
            <person name="Miyazaki S."/>
            <person name="Morinaga S."/>
            <person name="Murata T."/>
            <person name="Mueller-Roeber B."/>
            <person name="Nelson D.R."/>
            <person name="Obara M."/>
            <person name="Oguri Y."/>
            <person name="Olmstead R.G."/>
            <person name="Onodera N."/>
            <person name="Petersen B.L."/>
            <person name="Pils B."/>
            <person name="Prigge M."/>
            <person name="Rensing S.A."/>
            <person name="Riano-Pachon D.M."/>
            <person name="Roberts A.W."/>
            <person name="Sato Y."/>
            <person name="Scheller H.V."/>
            <person name="Schulz B."/>
            <person name="Schulz C."/>
            <person name="Shakirov E.V."/>
            <person name="Shibagaki N."/>
            <person name="Shinohara N."/>
            <person name="Shippen D.E."/>
            <person name="Soerensen I."/>
            <person name="Sotooka R."/>
            <person name="Sugimoto N."/>
            <person name="Sugita M."/>
            <person name="Sumikawa N."/>
            <person name="Tanurdzic M."/>
            <person name="Theissen G."/>
            <person name="Ulvskov P."/>
            <person name="Wakazuki S."/>
            <person name="Weng J.K."/>
            <person name="Willats W.W."/>
            <person name="Wipf D."/>
            <person name="Wolf P.G."/>
            <person name="Yang L."/>
            <person name="Zimmer A.D."/>
            <person name="Zhu Q."/>
            <person name="Mitros T."/>
            <person name="Hellsten U."/>
            <person name="Loque D."/>
            <person name="Otillar R."/>
            <person name="Salamov A."/>
            <person name="Schmutz J."/>
            <person name="Shapiro H."/>
            <person name="Lindquist E."/>
            <person name="Lucas S."/>
            <person name="Rokhsar D."/>
            <person name="Grigoriev I.V."/>
        </authorList>
    </citation>
    <scope>NUCLEOTIDE SEQUENCE [LARGE SCALE GENOMIC DNA]</scope>
</reference>
<keyword evidence="5 11" id="KW-0812">Transmembrane</keyword>